<dbReference type="EMBL" id="ACYY01000023">
    <property type="protein sequence ID" value="EEW24207.1"/>
    <property type="molecule type" value="Genomic_DNA"/>
</dbReference>
<dbReference type="Gene3D" id="3.30.70.2970">
    <property type="entry name" value="Protein of unknown function (DUF541), domain 2"/>
    <property type="match status" value="1"/>
</dbReference>
<reference evidence="2 3" key="1">
    <citation type="submission" date="2009-08" db="EMBL/GenBank/DDBJ databases">
        <title>The draft genome of Rhodobacter sp. SW2.</title>
        <authorList>
            <consortium name="US DOE Joint Genome Institute (JGI-PGF)"/>
            <person name="Lucas S."/>
            <person name="Copeland A."/>
            <person name="Lapidus A."/>
            <person name="Glavina del Rio T."/>
            <person name="Tice H."/>
            <person name="Bruce D."/>
            <person name="Goodwin L."/>
            <person name="Pitluck S."/>
            <person name="Larimer F."/>
            <person name="Land M.L."/>
            <person name="Hauser L."/>
            <person name="Emerson D."/>
        </authorList>
    </citation>
    <scope>NUCLEOTIDE SEQUENCE [LARGE SCALE GENOMIC DNA]</scope>
    <source>
        <strain evidence="2 3">SW2</strain>
    </source>
</reference>
<dbReference type="PANTHER" id="PTHR34387:SF1">
    <property type="entry name" value="PERIPLASMIC IMMUNOGENIC PROTEIN"/>
    <property type="match status" value="1"/>
</dbReference>
<dbReference type="OrthoDB" id="9813144at2"/>
<evidence type="ECO:0000313" key="2">
    <source>
        <dbReference type="EMBL" id="EEW24207.1"/>
    </source>
</evidence>
<sequence>MRILTALCLATALTLPLSGIVQAADTATITVSGEGRVDSRPDMASISLGVTTQGMTAAEAMTANSAQLAKVLDNLRAAGIADRDLQTTGLSLNPNWQSDSSGNNSRIVGYIASNMLNVRVRALDGLGQVLDVAVQDGANTLNGVSFGLSKPEPALDEARKLAVADALHRATLLTEAAGTKLGRVISITEGGGYYAPAPMFKADSAMAAAVPVAEGEVTTSISVTIAWEIAQ</sequence>
<dbReference type="InterPro" id="IPR007497">
    <property type="entry name" value="SIMPL/DUF541"/>
</dbReference>
<proteinExistence type="predicted"/>
<dbReference type="InterPro" id="IPR052022">
    <property type="entry name" value="26kDa_periplasmic_antigen"/>
</dbReference>
<keyword evidence="1" id="KW-0732">Signal</keyword>
<dbReference type="PANTHER" id="PTHR34387">
    <property type="entry name" value="SLR1258 PROTEIN"/>
    <property type="match status" value="1"/>
</dbReference>
<dbReference type="AlphaFoldDB" id="C8S441"/>
<feature type="signal peptide" evidence="1">
    <location>
        <begin position="1"/>
        <end position="23"/>
    </location>
</feature>
<dbReference type="Gene3D" id="3.30.110.170">
    <property type="entry name" value="Protein of unknown function (DUF541), domain 1"/>
    <property type="match status" value="1"/>
</dbReference>
<dbReference type="Pfam" id="PF04402">
    <property type="entry name" value="SIMPL"/>
    <property type="match status" value="1"/>
</dbReference>
<protein>
    <recommendedName>
        <fullName evidence="4">Outer membrane protein</fullName>
    </recommendedName>
</protein>
<keyword evidence="3" id="KW-1185">Reference proteome</keyword>
<evidence type="ECO:0000313" key="3">
    <source>
        <dbReference type="Proteomes" id="UP000010121"/>
    </source>
</evidence>
<comment type="caution">
    <text evidence="2">The sequence shown here is derived from an EMBL/GenBank/DDBJ whole genome shotgun (WGS) entry which is preliminary data.</text>
</comment>
<dbReference type="RefSeq" id="WP_008032088.1">
    <property type="nucleotide sequence ID" value="NZ_ACYY01000023.1"/>
</dbReference>
<feature type="chain" id="PRO_5002990539" description="Outer membrane protein" evidence="1">
    <location>
        <begin position="24"/>
        <end position="231"/>
    </location>
</feature>
<evidence type="ECO:0008006" key="4">
    <source>
        <dbReference type="Google" id="ProtNLM"/>
    </source>
</evidence>
<dbReference type="eggNOG" id="COG2968">
    <property type="taxonomic scope" value="Bacteria"/>
</dbReference>
<evidence type="ECO:0000256" key="1">
    <source>
        <dbReference type="SAM" id="SignalP"/>
    </source>
</evidence>
<organism evidence="2 3">
    <name type="scientific">Rhodobacter ferrooxidans</name>
    <dbReference type="NCBI Taxonomy" id="371731"/>
    <lineage>
        <taxon>Bacteria</taxon>
        <taxon>Pseudomonadati</taxon>
        <taxon>Pseudomonadota</taxon>
        <taxon>Alphaproteobacteria</taxon>
        <taxon>Rhodobacterales</taxon>
        <taxon>Rhodobacter group</taxon>
        <taxon>Rhodobacter</taxon>
    </lineage>
</organism>
<dbReference type="GO" id="GO:0006974">
    <property type="term" value="P:DNA damage response"/>
    <property type="evidence" value="ECO:0007669"/>
    <property type="project" value="TreeGrafter"/>
</dbReference>
<dbReference type="Proteomes" id="UP000010121">
    <property type="component" value="Unassembled WGS sequence"/>
</dbReference>
<dbReference type="STRING" id="371731.Rsw2DRAFT_2827"/>
<name>C8S441_9RHOB</name>
<accession>C8S441</accession>
<gene>
    <name evidence="2" type="ORF">Rsw2DRAFT_2827</name>
</gene>